<feature type="transmembrane region" description="Helical" evidence="1">
    <location>
        <begin position="91"/>
        <end position="112"/>
    </location>
</feature>
<evidence type="ECO:0000256" key="1">
    <source>
        <dbReference type="SAM" id="Phobius"/>
    </source>
</evidence>
<reference evidence="2" key="1">
    <citation type="submission" date="2020-02" db="EMBL/GenBank/DDBJ databases">
        <authorList>
            <person name="Chen W.-M."/>
        </authorList>
    </citation>
    <scope>NUCLEOTIDE SEQUENCE</scope>
    <source>
        <strain evidence="2">NBD-18</strain>
    </source>
</reference>
<comment type="caution">
    <text evidence="2">The sequence shown here is derived from an EMBL/GenBank/DDBJ whole genome shotgun (WGS) entry which is preliminary data.</text>
</comment>
<keyword evidence="1" id="KW-1133">Transmembrane helix</keyword>
<gene>
    <name evidence="2" type="ORF">G3I67_09160</name>
</gene>
<organism evidence="2">
    <name type="scientific">Sheuella amnicola</name>
    <dbReference type="NCBI Taxonomy" id="2707330"/>
    <lineage>
        <taxon>Bacteria</taxon>
        <taxon>Pseudomonadati</taxon>
        <taxon>Pseudomonadota</taxon>
        <taxon>Betaproteobacteria</taxon>
        <taxon>Burkholderiales</taxon>
        <taxon>Alcaligenaceae</taxon>
        <taxon>Sheuella</taxon>
    </lineage>
</organism>
<sequence>MGMLLLVWLLNAVALLGVSYLLSSGIHINGFGSAMWAALILGLVNTIVKPVFQLLTLPITIVTMGLFLFVINGLLFWMVGSMLSGFRVDGFWWAVGGAILYTLISGLLMNLIGA</sequence>
<dbReference type="InterPro" id="IPR007165">
    <property type="entry name" value="Phage_holin_4_2"/>
</dbReference>
<feature type="transmembrane region" description="Helical" evidence="1">
    <location>
        <begin position="33"/>
        <end position="52"/>
    </location>
</feature>
<keyword evidence="1" id="KW-0812">Transmembrane</keyword>
<protein>
    <submittedName>
        <fullName evidence="2">Phage holin family protein</fullName>
    </submittedName>
</protein>
<dbReference type="AlphaFoldDB" id="A0A6B2R2W7"/>
<accession>A0A6B2R2W7</accession>
<dbReference type="Pfam" id="PF04020">
    <property type="entry name" value="Phage_holin_4_2"/>
    <property type="match status" value="1"/>
</dbReference>
<name>A0A6B2R2W7_9BURK</name>
<dbReference type="EMBL" id="JAAGRN010000005">
    <property type="protein sequence ID" value="NDY83397.1"/>
    <property type="molecule type" value="Genomic_DNA"/>
</dbReference>
<keyword evidence="1" id="KW-0472">Membrane</keyword>
<dbReference type="PANTHER" id="PTHR37309">
    <property type="entry name" value="SLR0284 PROTEIN"/>
    <property type="match status" value="1"/>
</dbReference>
<proteinExistence type="predicted"/>
<feature type="transmembrane region" description="Helical" evidence="1">
    <location>
        <begin position="59"/>
        <end position="79"/>
    </location>
</feature>
<dbReference type="PANTHER" id="PTHR37309:SF1">
    <property type="entry name" value="SLR0284 PROTEIN"/>
    <property type="match status" value="1"/>
</dbReference>
<evidence type="ECO:0000313" key="2">
    <source>
        <dbReference type="EMBL" id="NDY83397.1"/>
    </source>
</evidence>